<dbReference type="Gene3D" id="2.102.10.10">
    <property type="entry name" value="Rieske [2Fe-2S] iron-sulphur domain"/>
    <property type="match status" value="1"/>
</dbReference>
<keyword evidence="7" id="KW-1185">Reference proteome</keyword>
<evidence type="ECO:0000256" key="4">
    <source>
        <dbReference type="ARBA" id="ARBA00023014"/>
    </source>
</evidence>
<feature type="domain" description="Rieske" evidence="5">
    <location>
        <begin position="6"/>
        <end position="121"/>
    </location>
</feature>
<reference evidence="6 7" key="1">
    <citation type="journal article" date="2014" name="PLoS Genet.">
        <title>Phylogenetically driven sequencing of extremely halophilic archaea reveals strategies for static and dynamic osmo-response.</title>
        <authorList>
            <person name="Becker E.A."/>
            <person name="Seitzer P.M."/>
            <person name="Tritt A."/>
            <person name="Larsen D."/>
            <person name="Krusor M."/>
            <person name="Yao A.I."/>
            <person name="Wu D."/>
            <person name="Madern D."/>
            <person name="Eisen J.A."/>
            <person name="Darling A.E."/>
            <person name="Facciotti M.T."/>
        </authorList>
    </citation>
    <scope>NUCLEOTIDE SEQUENCE [LARGE SCALE GENOMIC DNA]</scope>
    <source>
        <strain evidence="6 7">JCM 13552</strain>
    </source>
</reference>
<dbReference type="PANTHER" id="PTHR21496:SF23">
    <property type="entry name" value="3-PHENYLPROPIONATE_CINNAMIC ACID DIOXYGENASE FERREDOXIN SUBUNIT"/>
    <property type="match status" value="1"/>
</dbReference>
<keyword evidence="4" id="KW-0411">Iron-sulfur</keyword>
<evidence type="ECO:0000256" key="2">
    <source>
        <dbReference type="ARBA" id="ARBA00022723"/>
    </source>
</evidence>
<dbReference type="PANTHER" id="PTHR21496">
    <property type="entry name" value="FERREDOXIN-RELATED"/>
    <property type="match status" value="1"/>
</dbReference>
<evidence type="ECO:0000259" key="5">
    <source>
        <dbReference type="PROSITE" id="PS51296"/>
    </source>
</evidence>
<dbReference type="InterPro" id="IPR036922">
    <property type="entry name" value="Rieske_2Fe-2S_sf"/>
</dbReference>
<evidence type="ECO:0000313" key="7">
    <source>
        <dbReference type="Proteomes" id="UP000011680"/>
    </source>
</evidence>
<protein>
    <submittedName>
        <fullName evidence="6">Rieske (2Fe-2S) iron-sulfur domain protein</fullName>
    </submittedName>
</protein>
<keyword evidence="1" id="KW-0001">2Fe-2S</keyword>
<comment type="caution">
    <text evidence="6">The sequence shown here is derived from an EMBL/GenBank/DDBJ whole genome shotgun (WGS) entry which is preliminary data.</text>
</comment>
<dbReference type="Proteomes" id="UP000011680">
    <property type="component" value="Unassembled WGS sequence"/>
</dbReference>
<evidence type="ECO:0000313" key="6">
    <source>
        <dbReference type="EMBL" id="EMA56547.1"/>
    </source>
</evidence>
<dbReference type="STRING" id="1227457.C451_01673"/>
<evidence type="ECO:0000256" key="1">
    <source>
        <dbReference type="ARBA" id="ARBA00022714"/>
    </source>
</evidence>
<dbReference type="GO" id="GO:0051537">
    <property type="term" value="F:2 iron, 2 sulfur cluster binding"/>
    <property type="evidence" value="ECO:0007669"/>
    <property type="project" value="UniProtKB-KW"/>
</dbReference>
<dbReference type="eggNOG" id="arCOG02852">
    <property type="taxonomic scope" value="Archaea"/>
</dbReference>
<sequence>MADEEHVVARESDIDDGERLIVDIKGRDVAIFNIDGEYHAYINWCAHQSGPCCEGRRTGTTDASFDRETLEQTLTYSREGEILNCPWHGWEYDIKTGECLSRSGVRLPSFPVQVDEGKIIVSF</sequence>
<proteinExistence type="predicted"/>
<dbReference type="AlphaFoldDB" id="M0NF19"/>
<dbReference type="SUPFAM" id="SSF50022">
    <property type="entry name" value="ISP domain"/>
    <property type="match status" value="1"/>
</dbReference>
<dbReference type="CDD" id="cd03467">
    <property type="entry name" value="Rieske"/>
    <property type="match status" value="1"/>
</dbReference>
<dbReference type="EMBL" id="AOMF01000033">
    <property type="protein sequence ID" value="EMA56547.1"/>
    <property type="molecule type" value="Genomic_DNA"/>
</dbReference>
<dbReference type="OrthoDB" id="6837at2157"/>
<dbReference type="RefSeq" id="WP_007736935.1">
    <property type="nucleotide sequence ID" value="NZ_AOMF01000033.1"/>
</dbReference>
<dbReference type="PROSITE" id="PS51296">
    <property type="entry name" value="RIESKE"/>
    <property type="match status" value="1"/>
</dbReference>
<evidence type="ECO:0000256" key="3">
    <source>
        <dbReference type="ARBA" id="ARBA00023004"/>
    </source>
</evidence>
<keyword evidence="2" id="KW-0479">Metal-binding</keyword>
<dbReference type="Pfam" id="PF00355">
    <property type="entry name" value="Rieske"/>
    <property type="match status" value="1"/>
</dbReference>
<dbReference type="GO" id="GO:0046872">
    <property type="term" value="F:metal ion binding"/>
    <property type="evidence" value="ECO:0007669"/>
    <property type="project" value="UniProtKB-KW"/>
</dbReference>
<name>M0NF19_9EURY</name>
<keyword evidence="3" id="KW-0408">Iron</keyword>
<gene>
    <name evidence="6" type="ORF">C451_01673</name>
</gene>
<dbReference type="InterPro" id="IPR017941">
    <property type="entry name" value="Rieske_2Fe-2S"/>
</dbReference>
<organism evidence="6 7">
    <name type="scientific">Halococcus thailandensis JCM 13552</name>
    <dbReference type="NCBI Taxonomy" id="1227457"/>
    <lineage>
        <taxon>Archaea</taxon>
        <taxon>Methanobacteriati</taxon>
        <taxon>Methanobacteriota</taxon>
        <taxon>Stenosarchaea group</taxon>
        <taxon>Halobacteria</taxon>
        <taxon>Halobacteriales</taxon>
        <taxon>Halococcaceae</taxon>
        <taxon>Halococcus</taxon>
    </lineage>
</organism>
<accession>M0NF19</accession>